<organism evidence="1 2">
    <name type="scientific">Dermacentor silvarum</name>
    <name type="common">Tick</name>
    <dbReference type="NCBI Taxonomy" id="543639"/>
    <lineage>
        <taxon>Eukaryota</taxon>
        <taxon>Metazoa</taxon>
        <taxon>Ecdysozoa</taxon>
        <taxon>Arthropoda</taxon>
        <taxon>Chelicerata</taxon>
        <taxon>Arachnida</taxon>
        <taxon>Acari</taxon>
        <taxon>Parasitiformes</taxon>
        <taxon>Ixodida</taxon>
        <taxon>Ixodoidea</taxon>
        <taxon>Ixodidae</taxon>
        <taxon>Rhipicephalinae</taxon>
        <taxon>Dermacentor</taxon>
    </lineage>
</organism>
<accession>A0ACB8CP50</accession>
<evidence type="ECO:0000313" key="2">
    <source>
        <dbReference type="Proteomes" id="UP000821865"/>
    </source>
</evidence>
<keyword evidence="2" id="KW-1185">Reference proteome</keyword>
<proteinExistence type="predicted"/>
<comment type="caution">
    <text evidence="1">The sequence shown here is derived from an EMBL/GenBank/DDBJ whole genome shotgun (WGS) entry which is preliminary data.</text>
</comment>
<evidence type="ECO:0000313" key="1">
    <source>
        <dbReference type="EMBL" id="KAH7948874.1"/>
    </source>
</evidence>
<name>A0ACB8CP50_DERSI</name>
<sequence length="209" mass="21979">MARVASVDNHVVTMESHLTALYTMVAVLEARQSSTEATLAHLLVPAPLTPPSDPFSGRRGCHIHTPCSTTLHHGRQPSTAPLGGPSQNKLTRAILTPHLTKAFDNAHHTIILDALSSLYVGPHVHAYVTAFLALCAAEISYGPLSSPFSLDNKGTPQGCLLCLMLSTPMTSRLLVTAGNLGDMETTLQAGADAVVTHALSVGLSCFPAK</sequence>
<protein>
    <submittedName>
        <fullName evidence="1">Uncharacterized protein</fullName>
    </submittedName>
</protein>
<reference evidence="1" key="1">
    <citation type="submission" date="2020-05" db="EMBL/GenBank/DDBJ databases">
        <title>Large-scale comparative analyses of tick genomes elucidate their genetic diversity and vector capacities.</title>
        <authorList>
            <person name="Jia N."/>
            <person name="Wang J."/>
            <person name="Shi W."/>
            <person name="Du L."/>
            <person name="Sun Y."/>
            <person name="Zhan W."/>
            <person name="Jiang J."/>
            <person name="Wang Q."/>
            <person name="Zhang B."/>
            <person name="Ji P."/>
            <person name="Sakyi L.B."/>
            <person name="Cui X."/>
            <person name="Yuan T."/>
            <person name="Jiang B."/>
            <person name="Yang W."/>
            <person name="Lam T.T.-Y."/>
            <person name="Chang Q."/>
            <person name="Ding S."/>
            <person name="Wang X."/>
            <person name="Zhu J."/>
            <person name="Ruan X."/>
            <person name="Zhao L."/>
            <person name="Wei J."/>
            <person name="Que T."/>
            <person name="Du C."/>
            <person name="Cheng J."/>
            <person name="Dai P."/>
            <person name="Han X."/>
            <person name="Huang E."/>
            <person name="Gao Y."/>
            <person name="Liu J."/>
            <person name="Shao H."/>
            <person name="Ye R."/>
            <person name="Li L."/>
            <person name="Wei W."/>
            <person name="Wang X."/>
            <person name="Wang C."/>
            <person name="Yang T."/>
            <person name="Huo Q."/>
            <person name="Li W."/>
            <person name="Guo W."/>
            <person name="Chen H."/>
            <person name="Zhou L."/>
            <person name="Ni X."/>
            <person name="Tian J."/>
            <person name="Zhou Y."/>
            <person name="Sheng Y."/>
            <person name="Liu T."/>
            <person name="Pan Y."/>
            <person name="Xia L."/>
            <person name="Li J."/>
            <person name="Zhao F."/>
            <person name="Cao W."/>
        </authorList>
    </citation>
    <scope>NUCLEOTIDE SEQUENCE</scope>
    <source>
        <strain evidence="1">Dsil-2018</strain>
    </source>
</reference>
<dbReference type="Proteomes" id="UP000821865">
    <property type="component" value="Chromosome 5"/>
</dbReference>
<dbReference type="EMBL" id="CM023474">
    <property type="protein sequence ID" value="KAH7948874.1"/>
    <property type="molecule type" value="Genomic_DNA"/>
</dbReference>
<gene>
    <name evidence="1" type="ORF">HPB49_002836</name>
</gene>